<dbReference type="InterPro" id="IPR027469">
    <property type="entry name" value="Cation_efflux_TMD_sf"/>
</dbReference>
<keyword evidence="3 6" id="KW-0812">Transmembrane</keyword>
<proteinExistence type="predicted"/>
<dbReference type="EMBL" id="RZNC01000005">
    <property type="protein sequence ID" value="RWZ59320.1"/>
    <property type="molecule type" value="Genomic_DNA"/>
</dbReference>
<feature type="transmembrane region" description="Helical" evidence="6">
    <location>
        <begin position="88"/>
        <end position="111"/>
    </location>
</feature>
<dbReference type="InterPro" id="IPR058533">
    <property type="entry name" value="Cation_efflux_TM"/>
</dbReference>
<gene>
    <name evidence="8" type="ORF">ELQ92_13785</name>
</gene>
<comment type="subcellular location">
    <subcellularLocation>
        <location evidence="1">Membrane</location>
        <topology evidence="1">Multi-pass membrane protein</topology>
    </subcellularLocation>
</comment>
<evidence type="ECO:0000259" key="7">
    <source>
        <dbReference type="Pfam" id="PF01545"/>
    </source>
</evidence>
<dbReference type="RefSeq" id="WP_128499892.1">
    <property type="nucleotide sequence ID" value="NZ_RZNC01000005.1"/>
</dbReference>
<evidence type="ECO:0000256" key="5">
    <source>
        <dbReference type="ARBA" id="ARBA00023136"/>
    </source>
</evidence>
<name>A0A3S4AGI3_9MICO</name>
<dbReference type="GO" id="GO:0016020">
    <property type="term" value="C:membrane"/>
    <property type="evidence" value="ECO:0007669"/>
    <property type="project" value="UniProtKB-SubCell"/>
</dbReference>
<evidence type="ECO:0000256" key="4">
    <source>
        <dbReference type="ARBA" id="ARBA00022989"/>
    </source>
</evidence>
<reference evidence="8 9" key="1">
    <citation type="submission" date="2018-12" db="EMBL/GenBank/DDBJ databases">
        <authorList>
            <person name="Li F."/>
        </authorList>
    </citation>
    <scope>NUCLEOTIDE SEQUENCE [LARGE SCALE GENOMIC DNA]</scope>
    <source>
        <strain evidence="8 9">8H24J-4-2</strain>
    </source>
</reference>
<dbReference type="PANTHER" id="PTHR43840">
    <property type="entry name" value="MITOCHONDRIAL METAL TRANSPORTER 1-RELATED"/>
    <property type="match status" value="1"/>
</dbReference>
<feature type="transmembrane region" description="Helical" evidence="6">
    <location>
        <begin position="131"/>
        <end position="156"/>
    </location>
</feature>
<dbReference type="PANTHER" id="PTHR43840:SF15">
    <property type="entry name" value="MITOCHONDRIAL METAL TRANSPORTER 1-RELATED"/>
    <property type="match status" value="1"/>
</dbReference>
<evidence type="ECO:0000256" key="1">
    <source>
        <dbReference type="ARBA" id="ARBA00004141"/>
    </source>
</evidence>
<keyword evidence="4 6" id="KW-1133">Transmembrane helix</keyword>
<keyword evidence="2" id="KW-0813">Transport</keyword>
<evidence type="ECO:0000256" key="2">
    <source>
        <dbReference type="ARBA" id="ARBA00022448"/>
    </source>
</evidence>
<comment type="caution">
    <text evidence="8">The sequence shown here is derived from an EMBL/GenBank/DDBJ whole genome shotgun (WGS) entry which is preliminary data.</text>
</comment>
<organism evidence="8 9">
    <name type="scientific">Labedella populi</name>
    <dbReference type="NCBI Taxonomy" id="2498850"/>
    <lineage>
        <taxon>Bacteria</taxon>
        <taxon>Bacillati</taxon>
        <taxon>Actinomycetota</taxon>
        <taxon>Actinomycetes</taxon>
        <taxon>Micrococcales</taxon>
        <taxon>Microbacteriaceae</taxon>
        <taxon>Labedella</taxon>
    </lineage>
</organism>
<evidence type="ECO:0000313" key="8">
    <source>
        <dbReference type="EMBL" id="RWZ59320.1"/>
    </source>
</evidence>
<dbReference type="GO" id="GO:0008324">
    <property type="term" value="F:monoatomic cation transmembrane transporter activity"/>
    <property type="evidence" value="ECO:0007669"/>
    <property type="project" value="InterPro"/>
</dbReference>
<dbReference type="AlphaFoldDB" id="A0A3S4AGI3"/>
<evidence type="ECO:0000313" key="9">
    <source>
        <dbReference type="Proteomes" id="UP000288603"/>
    </source>
</evidence>
<dbReference type="SUPFAM" id="SSF161111">
    <property type="entry name" value="Cation efflux protein transmembrane domain-like"/>
    <property type="match status" value="1"/>
</dbReference>
<dbReference type="Pfam" id="PF01545">
    <property type="entry name" value="Cation_efflux"/>
    <property type="match status" value="1"/>
</dbReference>
<dbReference type="Gene3D" id="1.20.1510.10">
    <property type="entry name" value="Cation efflux protein transmembrane domain"/>
    <property type="match status" value="1"/>
</dbReference>
<keyword evidence="5 6" id="KW-0472">Membrane</keyword>
<evidence type="ECO:0000256" key="6">
    <source>
        <dbReference type="SAM" id="Phobius"/>
    </source>
</evidence>
<feature type="transmembrane region" description="Helical" evidence="6">
    <location>
        <begin position="54"/>
        <end position="76"/>
    </location>
</feature>
<feature type="transmembrane region" description="Helical" evidence="6">
    <location>
        <begin position="29"/>
        <end position="48"/>
    </location>
</feature>
<sequence>MTKATPRFGRTELPDRQADVLKASIRIQWATLAFLVITIVLVYLVLGNSQAMKAAWIEDLLSLAPPLAFLIAVRIVNRTPTMGNPYGFHRSVGVAHLVAGVALFVMGAYLIVDSASGLLSAEHPPIGSVELFGNVIWLGWLMMGVMALTIPLPIYFGHRKMALAKELHDKVLYADADMNKADWQTAVGSIVGVAGIGIGWWWADAAAAIFIASSIVRDGVKNVRAAVTDLMDSRATTFDDGKPHPLGRRVVDEVRALRWVDDAGVRLRDQGHVFHAEVFVVPRRGKVSLSELEDARDRLIALDWKLQDVVLVPVEQLPEEVGGSLHDHQSERNR</sequence>
<dbReference type="Proteomes" id="UP000288603">
    <property type="component" value="Unassembled WGS sequence"/>
</dbReference>
<evidence type="ECO:0000256" key="3">
    <source>
        <dbReference type="ARBA" id="ARBA00022692"/>
    </source>
</evidence>
<keyword evidence="9" id="KW-1185">Reference proteome</keyword>
<dbReference type="OrthoDB" id="9806522at2"/>
<accession>A0A3S4AGI3</accession>
<feature type="domain" description="Cation efflux protein transmembrane" evidence="7">
    <location>
        <begin position="32"/>
        <end position="231"/>
    </location>
</feature>
<dbReference type="InterPro" id="IPR050291">
    <property type="entry name" value="CDF_Transporter"/>
</dbReference>
<protein>
    <submittedName>
        <fullName evidence="8">Cation transporter</fullName>
    </submittedName>
</protein>